<keyword evidence="3" id="KW-1185">Reference proteome</keyword>
<gene>
    <name evidence="2" type="ORF">SLEP1_g55920</name>
</gene>
<reference evidence="2 3" key="1">
    <citation type="journal article" date="2021" name="Commun. Biol.">
        <title>The genome of Shorea leprosula (Dipterocarpaceae) highlights the ecological relevance of drought in aseasonal tropical rainforests.</title>
        <authorList>
            <person name="Ng K.K.S."/>
            <person name="Kobayashi M.J."/>
            <person name="Fawcett J.A."/>
            <person name="Hatakeyama M."/>
            <person name="Paape T."/>
            <person name="Ng C.H."/>
            <person name="Ang C.C."/>
            <person name="Tnah L.H."/>
            <person name="Lee C.T."/>
            <person name="Nishiyama T."/>
            <person name="Sese J."/>
            <person name="O'Brien M.J."/>
            <person name="Copetti D."/>
            <person name="Mohd Noor M.I."/>
            <person name="Ong R.C."/>
            <person name="Putra M."/>
            <person name="Sireger I.Z."/>
            <person name="Indrioko S."/>
            <person name="Kosugi Y."/>
            <person name="Izuno A."/>
            <person name="Isagi Y."/>
            <person name="Lee S.L."/>
            <person name="Shimizu K.K."/>
        </authorList>
    </citation>
    <scope>NUCLEOTIDE SEQUENCE [LARGE SCALE GENOMIC DNA]</scope>
    <source>
        <strain evidence="2">214</strain>
    </source>
</reference>
<organism evidence="2 3">
    <name type="scientific">Rubroshorea leprosula</name>
    <dbReference type="NCBI Taxonomy" id="152421"/>
    <lineage>
        <taxon>Eukaryota</taxon>
        <taxon>Viridiplantae</taxon>
        <taxon>Streptophyta</taxon>
        <taxon>Embryophyta</taxon>
        <taxon>Tracheophyta</taxon>
        <taxon>Spermatophyta</taxon>
        <taxon>Magnoliopsida</taxon>
        <taxon>eudicotyledons</taxon>
        <taxon>Gunneridae</taxon>
        <taxon>Pentapetalae</taxon>
        <taxon>rosids</taxon>
        <taxon>malvids</taxon>
        <taxon>Malvales</taxon>
        <taxon>Dipterocarpaceae</taxon>
        <taxon>Rubroshorea</taxon>
    </lineage>
</organism>
<evidence type="ECO:0000313" key="2">
    <source>
        <dbReference type="EMBL" id="GKV49154.1"/>
    </source>
</evidence>
<dbReference type="PANTHER" id="PTHR33116:SF75">
    <property type="entry name" value="RIBONUCLEASE H PROTEIN"/>
    <property type="match status" value="1"/>
</dbReference>
<dbReference type="Proteomes" id="UP001054252">
    <property type="component" value="Unassembled WGS sequence"/>
</dbReference>
<dbReference type="InterPro" id="IPR026960">
    <property type="entry name" value="RVT-Znf"/>
</dbReference>
<dbReference type="EMBL" id="BPVZ01000287">
    <property type="protein sequence ID" value="GKV49154.1"/>
    <property type="molecule type" value="Genomic_DNA"/>
</dbReference>
<feature type="domain" description="Reverse transcriptase" evidence="1">
    <location>
        <begin position="1"/>
        <end position="223"/>
    </location>
</feature>
<dbReference type="PROSITE" id="PS50878">
    <property type="entry name" value="RT_POL"/>
    <property type="match status" value="1"/>
</dbReference>
<accession>A0AAV5MJ52</accession>
<proteinExistence type="predicted"/>
<comment type="caution">
    <text evidence="2">The sequence shown here is derived from an EMBL/GenBank/DDBJ whole genome shotgun (WGS) entry which is preliminary data.</text>
</comment>
<dbReference type="InterPro" id="IPR000477">
    <property type="entry name" value="RT_dom"/>
</dbReference>
<dbReference type="CDD" id="cd01650">
    <property type="entry name" value="RT_nLTR_like"/>
    <property type="match status" value="1"/>
</dbReference>
<evidence type="ECO:0000313" key="3">
    <source>
        <dbReference type="Proteomes" id="UP001054252"/>
    </source>
</evidence>
<name>A0AAV5MJ52_9ROSI</name>
<dbReference type="Pfam" id="PF13966">
    <property type="entry name" value="zf-RVT"/>
    <property type="match status" value="1"/>
</dbReference>
<evidence type="ECO:0000259" key="1">
    <source>
        <dbReference type="PROSITE" id="PS50878"/>
    </source>
</evidence>
<dbReference type="Pfam" id="PF00078">
    <property type="entry name" value="RVT_1"/>
    <property type="match status" value="1"/>
</dbReference>
<dbReference type="PANTHER" id="PTHR33116">
    <property type="entry name" value="REVERSE TRANSCRIPTASE ZINC-BINDING DOMAIN-CONTAINING PROTEIN-RELATED-RELATED"/>
    <property type="match status" value="1"/>
</dbReference>
<dbReference type="InterPro" id="IPR043502">
    <property type="entry name" value="DNA/RNA_pol_sf"/>
</dbReference>
<dbReference type="SUPFAM" id="SSF56672">
    <property type="entry name" value="DNA/RNA polymerases"/>
    <property type="match status" value="1"/>
</dbReference>
<sequence>MPSIINESQSAFVGNRQITDGIIIINEVLHDMKRSNKAGLIFKADFEKAYDNVDWGFVELMMDKLGFNVKWRNWMKECVSTATVSVLINGSPTEELHVGRGLRQGDPLSPFLFLMVAEALSGPMRKAEEIGILKGIQVCKGELRISHLQFADDTILTCEATEESAWAMKCVMRCFELISGLKVNFDKSWLCGMNVDGDLLGALASIMNCSVGSIPFKYLGVPIGANPNRISTWRPVIDCMRRRLDSWGGGALSFGGRIVLLNAVLSCLPVYLFAIYKAPKKVIYILTKLQCNFLWGGGEGKRGIAWIKWEEVCGKKSEGGLGVRNLESFNKALLGKWKWRILRERNSLWRRVISEKYGSAKERGWDGCVQNEKGSAWWRGVWKLDRIDSSNNGWLKDGCVRKVGDGKETLFWEDVWIEGVSLKERFPRLFSLATNKRGSIAEVKGDSERVGEWQWSWRRNLFVWEHNLLQEVTGMLSQVQLKQGQTDHWTWRWESTGYYTTRSAYHQITQSQRTQDNGCLKQIWKSKVPLKVAAIAWRAFVDRLPTKINLARRGVINDRAEIMCSWCSTEEESLNHLLFNCIYSWKIWAHCYAWWDFSSAAQVNVKSHYEQHMGLNQKKELREAWRVIWLTTIWTLWVWRNQKVFGKDQDSEEEVGELIKHRSFHWLKANLYPNLNQELWKDDPRSAINRHAEHETLKGKT</sequence>
<protein>
    <recommendedName>
        <fullName evidence="1">Reverse transcriptase domain-containing protein</fullName>
    </recommendedName>
</protein>
<dbReference type="AlphaFoldDB" id="A0AAV5MJ52"/>